<evidence type="ECO:0000313" key="3">
    <source>
        <dbReference type="Proteomes" id="UP000557857"/>
    </source>
</evidence>
<name>A0A848MXL3_ENTMU</name>
<accession>A0A848MXL3</accession>
<dbReference type="InterPro" id="IPR010982">
    <property type="entry name" value="Lambda_DNA-bd_dom_sf"/>
</dbReference>
<comment type="caution">
    <text evidence="2">The sequence shown here is derived from an EMBL/GenBank/DDBJ whole genome shotgun (WGS) entry which is preliminary data.</text>
</comment>
<dbReference type="SUPFAM" id="SSF47413">
    <property type="entry name" value="lambda repressor-like DNA-binding domains"/>
    <property type="match status" value="1"/>
</dbReference>
<proteinExistence type="predicted"/>
<evidence type="ECO:0000313" key="2">
    <source>
        <dbReference type="EMBL" id="NMP58501.1"/>
    </source>
</evidence>
<dbReference type="EMBL" id="JABCAG010000021">
    <property type="protein sequence ID" value="NMP58501.1"/>
    <property type="molecule type" value="Genomic_DNA"/>
</dbReference>
<evidence type="ECO:0000259" key="1">
    <source>
        <dbReference type="PROSITE" id="PS50943"/>
    </source>
</evidence>
<dbReference type="PROSITE" id="PS50943">
    <property type="entry name" value="HTH_CROC1"/>
    <property type="match status" value="1"/>
</dbReference>
<feature type="domain" description="HTH cro/C1-type" evidence="1">
    <location>
        <begin position="36"/>
        <end position="59"/>
    </location>
</feature>
<dbReference type="Proteomes" id="UP000557857">
    <property type="component" value="Unassembled WGS sequence"/>
</dbReference>
<protein>
    <submittedName>
        <fullName evidence="2">Helix-turn-helix transcriptional regulator</fullName>
    </submittedName>
</protein>
<dbReference type="Gene3D" id="1.10.260.40">
    <property type="entry name" value="lambda repressor-like DNA-binding domains"/>
    <property type="match status" value="1"/>
</dbReference>
<dbReference type="CDD" id="cd00093">
    <property type="entry name" value="HTH_XRE"/>
    <property type="match status" value="1"/>
</dbReference>
<dbReference type="SMART" id="SM00530">
    <property type="entry name" value="HTH_XRE"/>
    <property type="match status" value="1"/>
</dbReference>
<gene>
    <name evidence="2" type="ORF">HI921_08500</name>
</gene>
<sequence>MTLFDRIKELSKKRGKNLKQVALELGYGENLFYTWKRSTPNADKLQDVADYFGVSVDYLLGRDNVEMKKLNPEEDELIVMFRKNTSDMDDDEKKEFNESLDKLMSVARDLFERDKKKK</sequence>
<organism evidence="2 3">
    <name type="scientific">Enterococcus mundtii</name>
    <dbReference type="NCBI Taxonomy" id="53346"/>
    <lineage>
        <taxon>Bacteria</taxon>
        <taxon>Bacillati</taxon>
        <taxon>Bacillota</taxon>
        <taxon>Bacilli</taxon>
        <taxon>Lactobacillales</taxon>
        <taxon>Enterococcaceae</taxon>
        <taxon>Enterococcus</taxon>
    </lineage>
</organism>
<dbReference type="InterPro" id="IPR001387">
    <property type="entry name" value="Cro/C1-type_HTH"/>
</dbReference>
<dbReference type="GO" id="GO:0003677">
    <property type="term" value="F:DNA binding"/>
    <property type="evidence" value="ECO:0007669"/>
    <property type="project" value="InterPro"/>
</dbReference>
<dbReference type="RefSeq" id="WP_169058642.1">
    <property type="nucleotide sequence ID" value="NZ_JABCAG010000021.1"/>
</dbReference>
<reference evidence="2 3" key="1">
    <citation type="submission" date="2020-04" db="EMBL/GenBank/DDBJ databases">
        <authorList>
            <person name="Abaymova A."/>
            <person name="Teymurazov M."/>
            <person name="Tazyna O."/>
            <person name="Chatushin Y."/>
            <person name="Svetoch E."/>
            <person name="Pereligyn V."/>
            <person name="Pohylenko V."/>
            <person name="Platonov M."/>
            <person name="Kartsev N."/>
            <person name="Skryabin Y."/>
            <person name="Sizova A."/>
            <person name="Solomentsev V."/>
            <person name="Kislichkina A."/>
            <person name="Bogun A."/>
        </authorList>
    </citation>
    <scope>NUCLEOTIDE SEQUENCE [LARGE SCALE GENOMIC DNA]</scope>
    <source>
        <strain evidence="3">SCPM-O-B-8398 (E28)</strain>
    </source>
</reference>
<dbReference type="AlphaFoldDB" id="A0A848MXL3"/>